<protein>
    <recommendedName>
        <fullName evidence="3">asparagine synthase (glutamine-hydrolyzing)</fullName>
        <ecNumber evidence="3">6.3.5.4</ecNumber>
    </recommendedName>
</protein>
<keyword evidence="12" id="KW-1185">Reference proteome</keyword>
<dbReference type="InterPro" id="IPR014729">
    <property type="entry name" value="Rossmann-like_a/b/a_fold"/>
</dbReference>
<dbReference type="InterPro" id="IPR033738">
    <property type="entry name" value="AsnB_N"/>
</dbReference>
<dbReference type="InterPro" id="IPR001962">
    <property type="entry name" value="Asn_synthase"/>
</dbReference>
<dbReference type="Proteomes" id="UP001159387">
    <property type="component" value="Unassembled WGS sequence"/>
</dbReference>
<evidence type="ECO:0000256" key="8">
    <source>
        <dbReference type="ARBA" id="ARBA00048741"/>
    </source>
</evidence>
<evidence type="ECO:0000313" key="11">
    <source>
        <dbReference type="EMBL" id="MDH6060132.1"/>
    </source>
</evidence>
<sequence length="667" mass="76435">MSGMVGIKDFTGHPVNRRDLEQLLDLIAHRGADVTNIWVEGSTGFAHGMLWTTAESLWEKLPLVAQAGNLVITADARIDNRDELQSQLKLDTGPINKITDSEFILAAYEKWGESCPKHLLGDFAFAIWDQGQQCLFCARDHFGVKPFYYYHQPGRIFLFASELKAVLGFPAVPALLNEVMLAYYLIGHHEETALTIYQDILRLPPAHSMRVSQSGIELSPYWFLDPHREIKLKSDPDYAEAFREIFTEAVGCRLRSVFPIASHLSGGLDSSAVTCVARQILDQTGKTQLNTFSNIFDQVPECDERPFINAVLNQGTQKTHYIHADQRTALSDLEQIWQYEDQAYTGPSHFLVWGLNHAAHQAGMRVVLDGLDGDNTVSHGGVRLTELVRLGEWETFAQEVKIISHYFPHISPLFLLNSHATAYLTELAQQSRWGAFAQATNKIHQHFGISRQQLWLKLGLRQLIPQPIRQTWHSLRRKNQFLINPNFAKCINLEQRLKTCGRPQSLPLTAREEHWRNLTAGIFPYILERTDLYAAAFSLEARHPFMDKRLIEFCLALPSEQKLNQGWSRMVMRRGLANILPEKVQWRRDKADMTPNLLRGMLTIDRQLLDQVIFQKITCFEQYINIDFLHQAYQRFTSGKPVSDFDLMTVWRATILSLWLHHTQVKP</sequence>
<dbReference type="PANTHER" id="PTHR43284">
    <property type="entry name" value="ASPARAGINE SYNTHETASE (GLUTAMINE-HYDROLYZING)"/>
    <property type="match status" value="1"/>
</dbReference>
<proteinExistence type="inferred from homology"/>
<dbReference type="InterPro" id="IPR017932">
    <property type="entry name" value="GATase_2_dom"/>
</dbReference>
<dbReference type="EC" id="6.3.5.4" evidence="3"/>
<feature type="domain" description="Glutamine amidotransferase type-2" evidence="10">
    <location>
        <begin position="2"/>
        <end position="214"/>
    </location>
</feature>
<keyword evidence="6" id="KW-0061">Asparagine biosynthesis</keyword>
<dbReference type="Gene3D" id="3.60.20.10">
    <property type="entry name" value="Glutamine Phosphoribosylpyrophosphate, subunit 1, domain 1"/>
    <property type="match status" value="1"/>
</dbReference>
<feature type="binding site" evidence="9">
    <location>
        <position position="100"/>
    </location>
    <ligand>
        <name>L-glutamine</name>
        <dbReference type="ChEBI" id="CHEBI:58359"/>
    </ligand>
</feature>
<dbReference type="Gene3D" id="3.40.50.620">
    <property type="entry name" value="HUPs"/>
    <property type="match status" value="2"/>
</dbReference>
<keyword evidence="5 9" id="KW-0067">ATP-binding</keyword>
<reference evidence="11 12" key="1">
    <citation type="journal article" date="2023" name="J. Phycol.">
        <title>Chrysosporum ovalisporum is synonymous with the true-branching cyanobacterium Umezakia natans (Nostocales/Aphanizomenonaceae).</title>
        <authorList>
            <person name="McGregor G.B."/>
            <person name="Sendall B.C."/>
            <person name="Niiyama Y."/>
            <person name="Tuji A."/>
            <person name="Willis A."/>
        </authorList>
    </citation>
    <scope>NUCLEOTIDE SEQUENCE [LARGE SCALE GENOMIC DNA]</scope>
    <source>
        <strain evidence="11 12">ANA360D</strain>
    </source>
</reference>
<dbReference type="PANTHER" id="PTHR43284:SF1">
    <property type="entry name" value="ASPARAGINE SYNTHETASE"/>
    <property type="match status" value="1"/>
</dbReference>
<dbReference type="AlphaFoldDB" id="A0AA43KB81"/>
<evidence type="ECO:0000256" key="1">
    <source>
        <dbReference type="ARBA" id="ARBA00005187"/>
    </source>
</evidence>
<dbReference type="SUPFAM" id="SSF52402">
    <property type="entry name" value="Adenine nucleotide alpha hydrolases-like"/>
    <property type="match status" value="1"/>
</dbReference>
<dbReference type="NCBIfam" id="NF033535">
    <property type="entry name" value="lass_lactam_cya"/>
    <property type="match status" value="1"/>
</dbReference>
<dbReference type="CDD" id="cd01991">
    <property type="entry name" value="Asn_synthase_B_C"/>
    <property type="match status" value="1"/>
</dbReference>
<dbReference type="InterPro" id="IPR051786">
    <property type="entry name" value="ASN_synthetase/amidase"/>
</dbReference>
<dbReference type="NCBIfam" id="TIGR01536">
    <property type="entry name" value="asn_synth_AEB"/>
    <property type="match status" value="1"/>
</dbReference>
<keyword evidence="7" id="KW-0315">Glutamine amidotransferase</keyword>
<accession>A0AA43KB81</accession>
<dbReference type="GO" id="GO:0006529">
    <property type="term" value="P:asparagine biosynthetic process"/>
    <property type="evidence" value="ECO:0007669"/>
    <property type="project" value="UniProtKB-KW"/>
</dbReference>
<dbReference type="GO" id="GO:0005524">
    <property type="term" value="F:ATP binding"/>
    <property type="evidence" value="ECO:0007669"/>
    <property type="project" value="UniProtKB-KW"/>
</dbReference>
<dbReference type="SUPFAM" id="SSF56235">
    <property type="entry name" value="N-terminal nucleophile aminohydrolases (Ntn hydrolases)"/>
    <property type="match status" value="1"/>
</dbReference>
<name>A0AA43KB81_9CYAN</name>
<gene>
    <name evidence="11" type="ORF">NWP17_06715</name>
</gene>
<dbReference type="RefSeq" id="WP_280654144.1">
    <property type="nucleotide sequence ID" value="NZ_JANQDH010000043.1"/>
</dbReference>
<evidence type="ECO:0000256" key="3">
    <source>
        <dbReference type="ARBA" id="ARBA00012737"/>
    </source>
</evidence>
<evidence type="ECO:0000259" key="10">
    <source>
        <dbReference type="PROSITE" id="PS51278"/>
    </source>
</evidence>
<comment type="caution">
    <text evidence="11">The sequence shown here is derived from an EMBL/GenBank/DDBJ whole genome shotgun (WGS) entry which is preliminary data.</text>
</comment>
<evidence type="ECO:0000256" key="9">
    <source>
        <dbReference type="PIRSR" id="PIRSR001589-2"/>
    </source>
</evidence>
<keyword evidence="4 9" id="KW-0547">Nucleotide-binding</keyword>
<keyword evidence="6" id="KW-0028">Amino-acid biosynthesis</keyword>
<evidence type="ECO:0000256" key="4">
    <source>
        <dbReference type="ARBA" id="ARBA00022741"/>
    </source>
</evidence>
<evidence type="ECO:0000256" key="6">
    <source>
        <dbReference type="ARBA" id="ARBA00022888"/>
    </source>
</evidence>
<evidence type="ECO:0000256" key="7">
    <source>
        <dbReference type="ARBA" id="ARBA00022962"/>
    </source>
</evidence>
<dbReference type="GO" id="GO:0004066">
    <property type="term" value="F:asparagine synthase (glutamine-hydrolyzing) activity"/>
    <property type="evidence" value="ECO:0007669"/>
    <property type="project" value="UniProtKB-EC"/>
</dbReference>
<dbReference type="PIRSF" id="PIRSF001589">
    <property type="entry name" value="Asn_synthetase_glu-h"/>
    <property type="match status" value="1"/>
</dbReference>
<organism evidence="11 12">
    <name type="scientific">Chrysosporum bergii ANA360D</name>
    <dbReference type="NCBI Taxonomy" id="617107"/>
    <lineage>
        <taxon>Bacteria</taxon>
        <taxon>Bacillati</taxon>
        <taxon>Cyanobacteriota</taxon>
        <taxon>Cyanophyceae</taxon>
        <taxon>Nostocales</taxon>
        <taxon>Nodulariaceae</taxon>
        <taxon>Chrysosporum</taxon>
    </lineage>
</organism>
<dbReference type="CDD" id="cd00712">
    <property type="entry name" value="AsnB"/>
    <property type="match status" value="1"/>
</dbReference>
<dbReference type="InterPro" id="IPR029055">
    <property type="entry name" value="Ntn_hydrolases_N"/>
</dbReference>
<dbReference type="Pfam" id="PF00733">
    <property type="entry name" value="Asn_synthase"/>
    <property type="match status" value="1"/>
</dbReference>
<dbReference type="PROSITE" id="PS51278">
    <property type="entry name" value="GATASE_TYPE_2"/>
    <property type="match status" value="1"/>
</dbReference>
<dbReference type="EMBL" id="JANQDH010000043">
    <property type="protein sequence ID" value="MDH6060132.1"/>
    <property type="molecule type" value="Genomic_DNA"/>
</dbReference>
<dbReference type="InterPro" id="IPR006426">
    <property type="entry name" value="Asn_synth_AEB"/>
</dbReference>
<evidence type="ECO:0000313" key="12">
    <source>
        <dbReference type="Proteomes" id="UP001159387"/>
    </source>
</evidence>
<comment type="similarity">
    <text evidence="2">Belongs to the asparagine synthetase family.</text>
</comment>
<comment type="pathway">
    <text evidence="1">Amino-acid biosynthesis; L-asparagine biosynthesis; L-asparagine from L-aspartate (L-Gln route): step 1/1.</text>
</comment>
<evidence type="ECO:0000256" key="2">
    <source>
        <dbReference type="ARBA" id="ARBA00005752"/>
    </source>
</evidence>
<dbReference type="Pfam" id="PF13537">
    <property type="entry name" value="GATase_7"/>
    <property type="match status" value="1"/>
</dbReference>
<comment type="catalytic activity">
    <reaction evidence="8">
        <text>L-aspartate + L-glutamine + ATP + H2O = L-asparagine + L-glutamate + AMP + diphosphate + H(+)</text>
        <dbReference type="Rhea" id="RHEA:12228"/>
        <dbReference type="ChEBI" id="CHEBI:15377"/>
        <dbReference type="ChEBI" id="CHEBI:15378"/>
        <dbReference type="ChEBI" id="CHEBI:29985"/>
        <dbReference type="ChEBI" id="CHEBI:29991"/>
        <dbReference type="ChEBI" id="CHEBI:30616"/>
        <dbReference type="ChEBI" id="CHEBI:33019"/>
        <dbReference type="ChEBI" id="CHEBI:58048"/>
        <dbReference type="ChEBI" id="CHEBI:58359"/>
        <dbReference type="ChEBI" id="CHEBI:456215"/>
        <dbReference type="EC" id="6.3.5.4"/>
    </reaction>
</comment>
<evidence type="ECO:0000256" key="5">
    <source>
        <dbReference type="ARBA" id="ARBA00022840"/>
    </source>
</evidence>